<keyword evidence="12 15" id="KW-0464">Manganese</keyword>
<dbReference type="InterPro" id="IPR036420">
    <property type="entry name" value="BRCT_dom_sf"/>
</dbReference>
<dbReference type="RefSeq" id="WP_208294060.1">
    <property type="nucleotide sequence ID" value="NZ_SOAU01000001.1"/>
</dbReference>
<dbReference type="InterPro" id="IPR018239">
    <property type="entry name" value="DNA_ligase_AS"/>
</dbReference>
<dbReference type="GO" id="GO:0003677">
    <property type="term" value="F:DNA binding"/>
    <property type="evidence" value="ECO:0007669"/>
    <property type="project" value="InterPro"/>
</dbReference>
<comment type="function">
    <text evidence="1 15">DNA ligase that catalyzes the formation of phosphodiester linkages between 5'-phosphoryl and 3'-hydroxyl groups in double-stranded DNA using NAD as a coenzyme and as the energy source for the reaction. It is essential for DNA replication and repair of damaged DNA.</text>
</comment>
<keyword evidence="18" id="KW-1185">Reference proteome</keyword>
<dbReference type="SUPFAM" id="SSF50249">
    <property type="entry name" value="Nucleic acid-binding proteins"/>
    <property type="match status" value="1"/>
</dbReference>
<dbReference type="FunFam" id="3.30.470.30:FF:000001">
    <property type="entry name" value="DNA ligase"/>
    <property type="match status" value="1"/>
</dbReference>
<evidence type="ECO:0000256" key="1">
    <source>
        <dbReference type="ARBA" id="ARBA00004067"/>
    </source>
</evidence>
<evidence type="ECO:0000256" key="10">
    <source>
        <dbReference type="ARBA" id="ARBA00023027"/>
    </source>
</evidence>
<protein>
    <recommendedName>
        <fullName evidence="3 15">DNA ligase</fullName>
        <ecNumber evidence="2 15">6.5.1.2</ecNumber>
    </recommendedName>
    <alternativeName>
        <fullName evidence="15">Polydeoxyribonucleotide synthase [NAD(+)]</fullName>
    </alternativeName>
</protein>
<feature type="binding site" evidence="15">
    <location>
        <position position="432"/>
    </location>
    <ligand>
        <name>Zn(2+)</name>
        <dbReference type="ChEBI" id="CHEBI:29105"/>
    </ligand>
</feature>
<keyword evidence="6 15" id="KW-0479">Metal-binding</keyword>
<evidence type="ECO:0000256" key="13">
    <source>
        <dbReference type="ARBA" id="ARBA00034005"/>
    </source>
</evidence>
<keyword evidence="9 15" id="KW-0460">Magnesium</keyword>
<gene>
    <name evidence="15" type="primary">ligA</name>
    <name evidence="17" type="ORF">BDK89_2529</name>
</gene>
<dbReference type="SUPFAM" id="SSF47781">
    <property type="entry name" value="RuvA domain 2-like"/>
    <property type="match status" value="1"/>
</dbReference>
<dbReference type="EMBL" id="SOAU01000001">
    <property type="protein sequence ID" value="TDT16928.1"/>
    <property type="molecule type" value="Genomic_DNA"/>
</dbReference>
<dbReference type="SMART" id="SM00278">
    <property type="entry name" value="HhH1"/>
    <property type="match status" value="3"/>
</dbReference>
<dbReference type="PROSITE" id="PS50172">
    <property type="entry name" value="BRCT"/>
    <property type="match status" value="1"/>
</dbReference>
<keyword evidence="4 15" id="KW-0436">Ligase</keyword>
<feature type="binding site" evidence="15">
    <location>
        <begin position="32"/>
        <end position="36"/>
    </location>
    <ligand>
        <name>NAD(+)</name>
        <dbReference type="ChEBI" id="CHEBI:57540"/>
    </ligand>
</feature>
<feature type="domain" description="BRCT" evidence="16">
    <location>
        <begin position="598"/>
        <end position="675"/>
    </location>
</feature>
<dbReference type="NCBIfam" id="NF005932">
    <property type="entry name" value="PRK07956.1"/>
    <property type="match status" value="1"/>
</dbReference>
<dbReference type="CDD" id="cd00114">
    <property type="entry name" value="LIGANc"/>
    <property type="match status" value="1"/>
</dbReference>
<feature type="binding site" evidence="15">
    <location>
        <position position="174"/>
    </location>
    <ligand>
        <name>NAD(+)</name>
        <dbReference type="ChEBI" id="CHEBI:57540"/>
    </ligand>
</feature>
<comment type="caution">
    <text evidence="17">The sequence shown here is derived from an EMBL/GenBank/DDBJ whole genome shotgun (WGS) entry which is preliminary data.</text>
</comment>
<dbReference type="GO" id="GO:0006281">
    <property type="term" value="P:DNA repair"/>
    <property type="evidence" value="ECO:0007669"/>
    <property type="project" value="UniProtKB-KW"/>
</dbReference>
<dbReference type="HAMAP" id="MF_01588">
    <property type="entry name" value="DNA_ligase_A"/>
    <property type="match status" value="1"/>
</dbReference>
<evidence type="ECO:0000256" key="12">
    <source>
        <dbReference type="ARBA" id="ARBA00023211"/>
    </source>
</evidence>
<dbReference type="InterPro" id="IPR001357">
    <property type="entry name" value="BRCT_dom"/>
</dbReference>
<dbReference type="SMART" id="SM00292">
    <property type="entry name" value="BRCT"/>
    <property type="match status" value="1"/>
</dbReference>
<dbReference type="InterPro" id="IPR013839">
    <property type="entry name" value="DNAligase_adenylation"/>
</dbReference>
<dbReference type="Proteomes" id="UP000294558">
    <property type="component" value="Unassembled WGS sequence"/>
</dbReference>
<dbReference type="Gene3D" id="6.20.10.30">
    <property type="match status" value="1"/>
</dbReference>
<feature type="binding site" evidence="15">
    <location>
        <begin position="81"/>
        <end position="82"/>
    </location>
    <ligand>
        <name>NAD(+)</name>
        <dbReference type="ChEBI" id="CHEBI:57540"/>
    </ligand>
</feature>
<evidence type="ECO:0000256" key="11">
    <source>
        <dbReference type="ARBA" id="ARBA00023204"/>
    </source>
</evidence>
<sequence length="689" mass="73984">MTDPEARLDELRALVAHHNRLYHELDAPELPDAEFDALARELRALEEEFPEYAVPDSPTQAVGGAANTSFAPVVHAVPMTSLDNAMDADELRAWADRVARGLDGAAPTYVAELKIDGLAMSLRYEAGELVQAATRGDGRVGEDVTANVRTIADIPHRLAEPAGGMPAVVEVRGEVYMSTAVFDELNREYEAAGERPLVNPRNAAAGSLRQKDPAATARRRLSFWAYQLGQVDGGPEFTSHRQTLDFIGEIGFPVNPEIRGFDSVDEVAAFCLDRQEHRHDLAYEIDGVVVKVDDLAQRDRLGYTSRAPRWAIAYKFPPEERTTLLRDIQVSVGRTGRATPFAVLEPVFVGGSTVAMATLHNQDQVAVKDVRPGDTVIVRKAGDVIPEVVGPVVSLRPDGTEPWVFPTHCPACGNPFVRPEGEADTRCVAPDCPAQRDQKVAYWASRGAMDIEGLGEQMVEKLTAAGLVKDSADLYSLTVEQLVELERVGETSASNLVAEIERSKQQPLPRLLTALGVRHLGPSASQALAAEFHTLDAIREKSVDELAAVEGVGTVIATTVREWLQLDANQAFLERLRAAGLNFGDPEAARLAAEARAAIPQTLDGKTVVVTGAVPGHTRESAEEAIVERGGKSPGSVSKKTFALVVGEGAGASKLTKAEANGTPVVPAERFADLLDDPDGVVAELGNAD</sequence>
<feature type="binding site" evidence="15">
    <location>
        <position position="409"/>
    </location>
    <ligand>
        <name>Zn(2+)</name>
        <dbReference type="ChEBI" id="CHEBI:29105"/>
    </ligand>
</feature>
<evidence type="ECO:0000259" key="16">
    <source>
        <dbReference type="PROSITE" id="PS50172"/>
    </source>
</evidence>
<dbReference type="InterPro" id="IPR010994">
    <property type="entry name" value="RuvA_2-like"/>
</dbReference>
<dbReference type="Gene3D" id="1.10.150.20">
    <property type="entry name" value="5' to 3' exonuclease, C-terminal subdomain"/>
    <property type="match status" value="2"/>
</dbReference>
<evidence type="ECO:0000313" key="17">
    <source>
        <dbReference type="EMBL" id="TDT16928.1"/>
    </source>
</evidence>
<dbReference type="InterPro" id="IPR001679">
    <property type="entry name" value="DNA_ligase"/>
</dbReference>
<evidence type="ECO:0000256" key="3">
    <source>
        <dbReference type="ARBA" id="ARBA00013308"/>
    </source>
</evidence>
<dbReference type="SUPFAM" id="SSF52113">
    <property type="entry name" value="BRCT domain"/>
    <property type="match status" value="1"/>
</dbReference>
<proteinExistence type="inferred from homology"/>
<dbReference type="Gene3D" id="2.40.50.140">
    <property type="entry name" value="Nucleic acid-binding proteins"/>
    <property type="match status" value="1"/>
</dbReference>
<reference evidence="17 18" key="1">
    <citation type="submission" date="2019-03" db="EMBL/GenBank/DDBJ databases">
        <title>Sequencing the genomes of 1000 actinobacteria strains.</title>
        <authorList>
            <person name="Klenk H.-P."/>
        </authorList>
    </citation>
    <scope>NUCLEOTIDE SEQUENCE [LARGE SCALE GENOMIC DNA]</scope>
    <source>
        <strain evidence="17 18">DSM 18936</strain>
    </source>
</reference>
<dbReference type="Pfam" id="PF03119">
    <property type="entry name" value="DNA_ligase_ZBD"/>
    <property type="match status" value="1"/>
</dbReference>
<dbReference type="PROSITE" id="PS01055">
    <property type="entry name" value="DNA_LIGASE_N1"/>
    <property type="match status" value="1"/>
</dbReference>
<feature type="binding site" evidence="15">
    <location>
        <position position="315"/>
    </location>
    <ligand>
        <name>NAD(+)</name>
        <dbReference type="ChEBI" id="CHEBI:57540"/>
    </ligand>
</feature>
<dbReference type="Pfam" id="PF03120">
    <property type="entry name" value="OB_DNA_ligase"/>
    <property type="match status" value="1"/>
</dbReference>
<feature type="binding site" evidence="15">
    <location>
        <position position="135"/>
    </location>
    <ligand>
        <name>NAD(+)</name>
        <dbReference type="ChEBI" id="CHEBI:57540"/>
    </ligand>
</feature>
<dbReference type="SUPFAM" id="SSF56091">
    <property type="entry name" value="DNA ligase/mRNA capping enzyme, catalytic domain"/>
    <property type="match status" value="1"/>
</dbReference>
<dbReference type="InterPro" id="IPR012340">
    <property type="entry name" value="NA-bd_OB-fold"/>
</dbReference>
<dbReference type="Gene3D" id="3.30.470.30">
    <property type="entry name" value="DNA ligase/mRNA capping enzyme"/>
    <property type="match status" value="1"/>
</dbReference>
<dbReference type="PANTHER" id="PTHR23389:SF9">
    <property type="entry name" value="DNA LIGASE"/>
    <property type="match status" value="1"/>
</dbReference>
<dbReference type="FunFam" id="1.10.150.20:FF:000007">
    <property type="entry name" value="DNA ligase"/>
    <property type="match status" value="1"/>
</dbReference>
<comment type="catalytic activity">
    <reaction evidence="13 15">
        <text>NAD(+) + (deoxyribonucleotide)n-3'-hydroxyl + 5'-phospho-(deoxyribonucleotide)m = (deoxyribonucleotide)n+m + AMP + beta-nicotinamide D-nucleotide.</text>
        <dbReference type="EC" id="6.5.1.2"/>
    </reaction>
</comment>
<dbReference type="Gene3D" id="3.40.50.10190">
    <property type="entry name" value="BRCT domain"/>
    <property type="match status" value="1"/>
</dbReference>
<dbReference type="NCBIfam" id="TIGR00575">
    <property type="entry name" value="dnlj"/>
    <property type="match status" value="1"/>
</dbReference>
<comment type="similarity">
    <text evidence="14 15">Belongs to the NAD-dependent DNA ligase family. LigA subfamily.</text>
</comment>
<keyword evidence="7 15" id="KW-0227">DNA damage</keyword>
<feature type="binding site" evidence="15">
    <location>
        <position position="412"/>
    </location>
    <ligand>
        <name>Zn(2+)</name>
        <dbReference type="ChEBI" id="CHEBI:29105"/>
    </ligand>
</feature>
<dbReference type="Gene3D" id="1.10.287.610">
    <property type="entry name" value="Helix hairpin bin"/>
    <property type="match status" value="1"/>
</dbReference>
<evidence type="ECO:0000256" key="15">
    <source>
        <dbReference type="HAMAP-Rule" id="MF_01588"/>
    </source>
</evidence>
<dbReference type="Pfam" id="PF00533">
    <property type="entry name" value="BRCT"/>
    <property type="match status" value="1"/>
</dbReference>
<dbReference type="Pfam" id="PF14520">
    <property type="entry name" value="HHH_5"/>
    <property type="match status" value="1"/>
</dbReference>
<accession>A0A4V3EJ52</accession>
<evidence type="ECO:0000256" key="8">
    <source>
        <dbReference type="ARBA" id="ARBA00022833"/>
    </source>
</evidence>
<evidence type="ECO:0000256" key="6">
    <source>
        <dbReference type="ARBA" id="ARBA00022723"/>
    </source>
</evidence>
<name>A0A4V3EJ52_9ACTN</name>
<evidence type="ECO:0000256" key="5">
    <source>
        <dbReference type="ARBA" id="ARBA00022705"/>
    </source>
</evidence>
<dbReference type="EC" id="6.5.1.2" evidence="2 15"/>
<evidence type="ECO:0000313" key="18">
    <source>
        <dbReference type="Proteomes" id="UP000294558"/>
    </source>
</evidence>
<organism evidence="17 18">
    <name type="scientific">Ilumatobacter fluminis</name>
    <dbReference type="NCBI Taxonomy" id="467091"/>
    <lineage>
        <taxon>Bacteria</taxon>
        <taxon>Bacillati</taxon>
        <taxon>Actinomycetota</taxon>
        <taxon>Acidimicrobiia</taxon>
        <taxon>Acidimicrobiales</taxon>
        <taxon>Ilumatobacteraceae</taxon>
        <taxon>Ilumatobacter</taxon>
    </lineage>
</organism>
<evidence type="ECO:0000256" key="4">
    <source>
        <dbReference type="ARBA" id="ARBA00022598"/>
    </source>
</evidence>
<dbReference type="InterPro" id="IPR004149">
    <property type="entry name" value="Znf_DNAligase_C4"/>
</dbReference>
<dbReference type="InterPro" id="IPR041663">
    <property type="entry name" value="DisA/LigA_HHH"/>
</dbReference>
<dbReference type="InterPro" id="IPR003583">
    <property type="entry name" value="Hlx-hairpin-Hlx_DNA-bd_motif"/>
</dbReference>
<evidence type="ECO:0000256" key="9">
    <source>
        <dbReference type="ARBA" id="ARBA00022842"/>
    </source>
</evidence>
<dbReference type="AlphaFoldDB" id="A0A4V3EJ52"/>
<feature type="binding site" evidence="15">
    <location>
        <position position="112"/>
    </location>
    <ligand>
        <name>NAD(+)</name>
        <dbReference type="ChEBI" id="CHEBI:57540"/>
    </ligand>
</feature>
<keyword evidence="11 15" id="KW-0234">DNA repair</keyword>
<dbReference type="Pfam" id="PF12826">
    <property type="entry name" value="HHH_2"/>
    <property type="match status" value="1"/>
</dbReference>
<dbReference type="GO" id="GO:0003911">
    <property type="term" value="F:DNA ligase (NAD+) activity"/>
    <property type="evidence" value="ECO:0007669"/>
    <property type="project" value="UniProtKB-UniRule"/>
</dbReference>
<dbReference type="PIRSF" id="PIRSF001604">
    <property type="entry name" value="LigA"/>
    <property type="match status" value="1"/>
</dbReference>
<feature type="binding site" evidence="15">
    <location>
        <position position="427"/>
    </location>
    <ligand>
        <name>Zn(2+)</name>
        <dbReference type="ChEBI" id="CHEBI:29105"/>
    </ligand>
</feature>
<dbReference type="InterPro" id="IPR013840">
    <property type="entry name" value="DNAligase_N"/>
</dbReference>
<keyword evidence="8 15" id="KW-0862">Zinc</keyword>
<evidence type="ECO:0000256" key="2">
    <source>
        <dbReference type="ARBA" id="ARBA00012722"/>
    </source>
</evidence>
<evidence type="ECO:0000256" key="14">
    <source>
        <dbReference type="ARBA" id="ARBA00060881"/>
    </source>
</evidence>
<comment type="cofactor">
    <cofactor evidence="15">
        <name>Mg(2+)</name>
        <dbReference type="ChEBI" id="CHEBI:18420"/>
    </cofactor>
    <cofactor evidence="15">
        <name>Mn(2+)</name>
        <dbReference type="ChEBI" id="CHEBI:29035"/>
    </cofactor>
</comment>
<dbReference type="GO" id="GO:0006260">
    <property type="term" value="P:DNA replication"/>
    <property type="evidence" value="ECO:0007669"/>
    <property type="project" value="UniProtKB-KW"/>
</dbReference>
<dbReference type="Pfam" id="PF01653">
    <property type="entry name" value="DNA_ligase_aden"/>
    <property type="match status" value="1"/>
</dbReference>
<keyword evidence="5 15" id="KW-0235">DNA replication</keyword>
<dbReference type="GO" id="GO:0046872">
    <property type="term" value="F:metal ion binding"/>
    <property type="evidence" value="ECO:0007669"/>
    <property type="project" value="UniProtKB-KW"/>
</dbReference>
<dbReference type="GO" id="GO:0005829">
    <property type="term" value="C:cytosol"/>
    <property type="evidence" value="ECO:0007669"/>
    <property type="project" value="TreeGrafter"/>
</dbReference>
<feature type="binding site" evidence="15">
    <location>
        <position position="291"/>
    </location>
    <ligand>
        <name>NAD(+)</name>
        <dbReference type="ChEBI" id="CHEBI:57540"/>
    </ligand>
</feature>
<feature type="active site" description="N6-AMP-lysine intermediate" evidence="15">
    <location>
        <position position="114"/>
    </location>
</feature>
<evidence type="ECO:0000256" key="7">
    <source>
        <dbReference type="ARBA" id="ARBA00022763"/>
    </source>
</evidence>
<dbReference type="FunFam" id="2.40.50.140:FF:000012">
    <property type="entry name" value="DNA ligase"/>
    <property type="match status" value="1"/>
</dbReference>
<keyword evidence="10 15" id="KW-0520">NAD</keyword>
<dbReference type="InterPro" id="IPR004150">
    <property type="entry name" value="NAD_DNA_ligase_OB"/>
</dbReference>
<dbReference type="SMART" id="SM00532">
    <property type="entry name" value="LIGANc"/>
    <property type="match status" value="1"/>
</dbReference>
<dbReference type="PANTHER" id="PTHR23389">
    <property type="entry name" value="CHROMOSOME TRANSMISSION FIDELITY FACTOR 18"/>
    <property type="match status" value="1"/>
</dbReference>